<sequence length="63" mass="6877">MEGQLEVRIGDAHYTLGPGDTVHCSRGVTHNMKNVRETQAKLINLSSSGEMGRNVPAKQARQT</sequence>
<reference evidence="2 3" key="1">
    <citation type="journal article" date="2020" name="Proc. Natl. Acad. Sci. U.S.A.">
        <title>Ecological drivers of bacterial community assembly in synthetic phycospheres.</title>
        <authorList>
            <person name="Fu H."/>
            <person name="Uchimiya M."/>
            <person name="Gore J."/>
            <person name="Moran M.A."/>
        </authorList>
    </citation>
    <scope>NUCLEOTIDE SEQUENCE [LARGE SCALE GENOMIC DNA]</scope>
    <source>
        <strain evidence="2">HF-Din03</strain>
    </source>
</reference>
<feature type="domain" description="Cupin type-2" evidence="1">
    <location>
        <begin position="2"/>
        <end position="44"/>
    </location>
</feature>
<comment type="caution">
    <text evidence="2">The sequence shown here is derived from an EMBL/GenBank/DDBJ whole genome shotgun (WGS) entry which is preliminary data.</text>
</comment>
<dbReference type="EMBL" id="JABXIY010000051">
    <property type="protein sequence ID" value="NVK98891.1"/>
    <property type="molecule type" value="Genomic_DNA"/>
</dbReference>
<dbReference type="SUPFAM" id="SSF51182">
    <property type="entry name" value="RmlC-like cupins"/>
    <property type="match status" value="1"/>
</dbReference>
<dbReference type="Pfam" id="PF07883">
    <property type="entry name" value="Cupin_2"/>
    <property type="match status" value="1"/>
</dbReference>
<dbReference type="Proteomes" id="UP000565723">
    <property type="component" value="Unassembled WGS sequence"/>
</dbReference>
<accession>A0A850LLA7</accession>
<evidence type="ECO:0000313" key="2">
    <source>
        <dbReference type="EMBL" id="NVK98891.1"/>
    </source>
</evidence>
<proteinExistence type="predicted"/>
<dbReference type="CDD" id="cd02209">
    <property type="entry name" value="cupin_XRE_C"/>
    <property type="match status" value="1"/>
</dbReference>
<dbReference type="Gene3D" id="2.60.120.10">
    <property type="entry name" value="Jelly Rolls"/>
    <property type="match status" value="1"/>
</dbReference>
<dbReference type="InterPro" id="IPR011051">
    <property type="entry name" value="RmlC_Cupin_sf"/>
</dbReference>
<protein>
    <submittedName>
        <fullName evidence="2">Cupin domain-containing protein</fullName>
    </submittedName>
</protein>
<evidence type="ECO:0000313" key="3">
    <source>
        <dbReference type="Proteomes" id="UP000565723"/>
    </source>
</evidence>
<organism evidence="2 3">
    <name type="scientific">Ruegeria pomeroyi</name>
    <dbReference type="NCBI Taxonomy" id="89184"/>
    <lineage>
        <taxon>Bacteria</taxon>
        <taxon>Pseudomonadati</taxon>
        <taxon>Pseudomonadota</taxon>
        <taxon>Alphaproteobacteria</taxon>
        <taxon>Rhodobacterales</taxon>
        <taxon>Roseobacteraceae</taxon>
        <taxon>Ruegeria</taxon>
    </lineage>
</organism>
<dbReference type="InterPro" id="IPR014710">
    <property type="entry name" value="RmlC-like_jellyroll"/>
</dbReference>
<dbReference type="InterPro" id="IPR013096">
    <property type="entry name" value="Cupin_2"/>
</dbReference>
<evidence type="ECO:0000259" key="1">
    <source>
        <dbReference type="Pfam" id="PF07883"/>
    </source>
</evidence>
<dbReference type="AlphaFoldDB" id="A0A850LLA7"/>
<gene>
    <name evidence="2" type="ORF">HW564_18340</name>
</gene>
<name>A0A850LLA7_9RHOB</name>